<evidence type="ECO:0000313" key="2">
    <source>
        <dbReference type="EMBL" id="RPE07936.1"/>
    </source>
</evidence>
<organism evidence="2 3">
    <name type="scientific">Chitinophaga lutea</name>
    <dbReference type="NCBI Taxonomy" id="2488634"/>
    <lineage>
        <taxon>Bacteria</taxon>
        <taxon>Pseudomonadati</taxon>
        <taxon>Bacteroidota</taxon>
        <taxon>Chitinophagia</taxon>
        <taxon>Chitinophagales</taxon>
        <taxon>Chitinophagaceae</taxon>
        <taxon>Chitinophaga</taxon>
    </lineage>
</organism>
<protein>
    <submittedName>
        <fullName evidence="2">Uncharacterized protein</fullName>
    </submittedName>
</protein>
<name>A0A3N4PIA5_9BACT</name>
<dbReference type="OrthoDB" id="9840611at2"/>
<dbReference type="AlphaFoldDB" id="A0A3N4PIA5"/>
<comment type="caution">
    <text evidence="2">The sequence shown here is derived from an EMBL/GenBank/DDBJ whole genome shotgun (WGS) entry which is preliminary data.</text>
</comment>
<reference evidence="2 3" key="1">
    <citation type="submission" date="2018-11" db="EMBL/GenBank/DDBJ databases">
        <title>Chitinophaga lutea sp.nov., isolate from arsenic contaminated soil.</title>
        <authorList>
            <person name="Zong Y."/>
        </authorList>
    </citation>
    <scope>NUCLEOTIDE SEQUENCE [LARGE SCALE GENOMIC DNA]</scope>
    <source>
        <strain evidence="2 3">ZY74</strain>
    </source>
</reference>
<keyword evidence="1" id="KW-0732">Signal</keyword>
<evidence type="ECO:0000313" key="3">
    <source>
        <dbReference type="Proteomes" id="UP000278351"/>
    </source>
</evidence>
<dbReference type="EMBL" id="RPDH01000002">
    <property type="protein sequence ID" value="RPE07936.1"/>
    <property type="molecule type" value="Genomic_DNA"/>
</dbReference>
<gene>
    <name evidence="2" type="ORF">EGT74_12730</name>
</gene>
<keyword evidence="3" id="KW-1185">Reference proteome</keyword>
<dbReference type="RefSeq" id="WP_123846936.1">
    <property type="nucleotide sequence ID" value="NZ_RPDH01000002.1"/>
</dbReference>
<feature type="signal peptide" evidence="1">
    <location>
        <begin position="1"/>
        <end position="27"/>
    </location>
</feature>
<proteinExistence type="predicted"/>
<sequence>MKRRNVVRMLALCACLALFLSPFGRNAASGKKAVFNNFTVAVKPGYSPPAGQFLVKVKNISTGAVVYQSPVFGEPAGEDLPFATSIPDGEYAVEVMSQFIIKASSNGQERTVMGSETWIAAGGATPINILVWAY</sequence>
<dbReference type="Proteomes" id="UP000278351">
    <property type="component" value="Unassembled WGS sequence"/>
</dbReference>
<accession>A0A3N4PIA5</accession>
<feature type="chain" id="PRO_5018224816" evidence="1">
    <location>
        <begin position="28"/>
        <end position="134"/>
    </location>
</feature>
<evidence type="ECO:0000256" key="1">
    <source>
        <dbReference type="SAM" id="SignalP"/>
    </source>
</evidence>